<dbReference type="Proteomes" id="UP001497644">
    <property type="component" value="Chromosome 14"/>
</dbReference>
<dbReference type="GO" id="GO:0042796">
    <property type="term" value="P:snRNA transcription by RNA polymerase III"/>
    <property type="evidence" value="ECO:0007669"/>
    <property type="project" value="TreeGrafter"/>
</dbReference>
<feature type="compositionally biased region" description="Low complexity" evidence="1">
    <location>
        <begin position="244"/>
        <end position="256"/>
    </location>
</feature>
<dbReference type="PANTHER" id="PTHR15131">
    <property type="entry name" value="SMALL NUCLEAR RNA ACTIVATING COMPLEX, POLYPEPTIDE 1"/>
    <property type="match status" value="1"/>
</dbReference>
<gene>
    <name evidence="2" type="ORF">LPLAT_LOCUS4229</name>
</gene>
<feature type="compositionally biased region" description="Acidic residues" evidence="1">
    <location>
        <begin position="287"/>
        <end position="308"/>
    </location>
</feature>
<organism evidence="2 3">
    <name type="scientific">Lasius platythorax</name>
    <dbReference type="NCBI Taxonomy" id="488582"/>
    <lineage>
        <taxon>Eukaryota</taxon>
        <taxon>Metazoa</taxon>
        <taxon>Ecdysozoa</taxon>
        <taxon>Arthropoda</taxon>
        <taxon>Hexapoda</taxon>
        <taxon>Insecta</taxon>
        <taxon>Pterygota</taxon>
        <taxon>Neoptera</taxon>
        <taxon>Endopterygota</taxon>
        <taxon>Hymenoptera</taxon>
        <taxon>Apocrita</taxon>
        <taxon>Aculeata</taxon>
        <taxon>Formicoidea</taxon>
        <taxon>Formicidae</taxon>
        <taxon>Formicinae</taxon>
        <taxon>Lasius</taxon>
        <taxon>Lasius</taxon>
    </lineage>
</organism>
<accession>A0AAV2NES8</accession>
<dbReference type="InterPro" id="IPR019188">
    <property type="entry name" value="SNAPC1"/>
</dbReference>
<keyword evidence="3" id="KW-1185">Reference proteome</keyword>
<feature type="region of interest" description="Disordered" evidence="1">
    <location>
        <begin position="237"/>
        <end position="265"/>
    </location>
</feature>
<evidence type="ECO:0008006" key="4">
    <source>
        <dbReference type="Google" id="ProtNLM"/>
    </source>
</evidence>
<dbReference type="Pfam" id="PF09808">
    <property type="entry name" value="SNAPC1"/>
    <property type="match status" value="1"/>
</dbReference>
<dbReference type="PANTHER" id="PTHR15131:SF3">
    <property type="entry name" value="SNRNA-ACTIVATING PROTEIN COMPLEX SUBUNIT 1"/>
    <property type="match status" value="1"/>
</dbReference>
<protein>
    <recommendedName>
        <fullName evidence="4">snRNA-activating protein complex subunit 1</fullName>
    </recommendedName>
</protein>
<evidence type="ECO:0000256" key="1">
    <source>
        <dbReference type="SAM" id="MobiDB-lite"/>
    </source>
</evidence>
<sequence length="308" mass="36086">MEYYSQRKHLMEAFRTDCQTLITRFELTYNIHFQNFCEIWKDMQFSLVFTCHSSEAALMSFCEDALSITKQFLINTSSEKERVCALYLMYGIYYKMPTDQLKIRMTLSDWKCLMELHRRIKEKEYLDANYILCKMIVDNAFIYCISDREYGIERHFYKKQEQPKLNVNLMPEIKDLAAPGKLLSTIGRLSKIYEKKKRVLCDAEGNSSLQLYDAKMADDIVNSIRIMQSESRIFAKSNMDPEPSCSKPSTISSSNSETVQKGQKRIRLRKNRILSKIGRAFEKGLESESEEEQDDSDTNSEIEFMEDA</sequence>
<proteinExistence type="predicted"/>
<feature type="region of interest" description="Disordered" evidence="1">
    <location>
        <begin position="283"/>
        <end position="308"/>
    </location>
</feature>
<evidence type="ECO:0000313" key="2">
    <source>
        <dbReference type="EMBL" id="CAL1678353.1"/>
    </source>
</evidence>
<dbReference type="AlphaFoldDB" id="A0AAV2NES8"/>
<dbReference type="GO" id="GO:0042795">
    <property type="term" value="P:snRNA transcription by RNA polymerase II"/>
    <property type="evidence" value="ECO:0007669"/>
    <property type="project" value="TreeGrafter"/>
</dbReference>
<name>A0AAV2NES8_9HYME</name>
<dbReference type="GO" id="GO:0043565">
    <property type="term" value="F:sequence-specific DNA binding"/>
    <property type="evidence" value="ECO:0007669"/>
    <property type="project" value="TreeGrafter"/>
</dbReference>
<evidence type="ECO:0000313" key="3">
    <source>
        <dbReference type="Proteomes" id="UP001497644"/>
    </source>
</evidence>
<reference evidence="2" key="1">
    <citation type="submission" date="2024-04" db="EMBL/GenBank/DDBJ databases">
        <authorList>
            <consortium name="Molecular Ecology Group"/>
        </authorList>
    </citation>
    <scope>NUCLEOTIDE SEQUENCE</scope>
</reference>
<dbReference type="EMBL" id="OZ034837">
    <property type="protein sequence ID" value="CAL1678353.1"/>
    <property type="molecule type" value="Genomic_DNA"/>
</dbReference>
<dbReference type="GO" id="GO:0019185">
    <property type="term" value="C:snRNA-activating protein complex"/>
    <property type="evidence" value="ECO:0007669"/>
    <property type="project" value="TreeGrafter"/>
</dbReference>